<feature type="transmembrane region" description="Helical" evidence="6">
    <location>
        <begin position="125"/>
        <end position="147"/>
    </location>
</feature>
<evidence type="ECO:0000256" key="5">
    <source>
        <dbReference type="RuleBase" id="RU000320"/>
    </source>
</evidence>
<evidence type="ECO:0000256" key="6">
    <source>
        <dbReference type="SAM" id="Phobius"/>
    </source>
</evidence>
<dbReference type="InterPro" id="IPR001750">
    <property type="entry name" value="ND/Mrp_TM"/>
</dbReference>
<evidence type="ECO:0000256" key="1">
    <source>
        <dbReference type="ARBA" id="ARBA00004127"/>
    </source>
</evidence>
<comment type="caution">
    <text evidence="8">The sequence shown here is derived from an EMBL/GenBank/DDBJ whole genome shotgun (WGS) entry which is preliminary data.</text>
</comment>
<dbReference type="PRINTS" id="PR01434">
    <property type="entry name" value="NADHDHGNASE5"/>
</dbReference>
<feature type="transmembrane region" description="Helical" evidence="6">
    <location>
        <begin position="167"/>
        <end position="190"/>
    </location>
</feature>
<dbReference type="PANTHER" id="PTHR42829:SF2">
    <property type="entry name" value="NADH-UBIQUINONE OXIDOREDUCTASE CHAIN 5"/>
    <property type="match status" value="1"/>
</dbReference>
<evidence type="ECO:0000313" key="8">
    <source>
        <dbReference type="EMBL" id="EUA23454.1"/>
    </source>
</evidence>
<protein>
    <submittedName>
        <fullName evidence="8">NADH-Ubiquinone/plastoquinone (Complex I), various chains family protein</fullName>
    </submittedName>
</protein>
<dbReference type="InterPro" id="IPR003945">
    <property type="entry name" value="NU5C-like"/>
</dbReference>
<feature type="transmembrane region" description="Helical" evidence="6">
    <location>
        <begin position="211"/>
        <end position="236"/>
    </location>
</feature>
<dbReference type="GO" id="GO:0042773">
    <property type="term" value="P:ATP synthesis coupled electron transport"/>
    <property type="evidence" value="ECO:0007669"/>
    <property type="project" value="InterPro"/>
</dbReference>
<feature type="transmembrane region" description="Helical" evidence="6">
    <location>
        <begin position="256"/>
        <end position="279"/>
    </location>
</feature>
<dbReference type="GO" id="GO:0015990">
    <property type="term" value="P:electron transport coupled proton transport"/>
    <property type="evidence" value="ECO:0007669"/>
    <property type="project" value="TreeGrafter"/>
</dbReference>
<proteinExistence type="predicted"/>
<dbReference type="Pfam" id="PF00361">
    <property type="entry name" value="Proton_antipo_M"/>
    <property type="match status" value="1"/>
</dbReference>
<comment type="subcellular location">
    <subcellularLocation>
        <location evidence="1">Endomembrane system</location>
        <topology evidence="1">Multi-pass membrane protein</topology>
    </subcellularLocation>
    <subcellularLocation>
        <location evidence="5">Membrane</location>
        <topology evidence="5">Multi-pass membrane protein</topology>
    </subcellularLocation>
</comment>
<organism evidence="8">
    <name type="scientific">Mycobacterium xenopi 4042</name>
    <dbReference type="NCBI Taxonomy" id="1299334"/>
    <lineage>
        <taxon>Bacteria</taxon>
        <taxon>Bacillati</taxon>
        <taxon>Actinomycetota</taxon>
        <taxon>Actinomycetes</taxon>
        <taxon>Mycobacteriales</taxon>
        <taxon>Mycobacteriaceae</taxon>
        <taxon>Mycobacterium</taxon>
    </lineage>
</organism>
<keyword evidence="3 6" id="KW-1133">Transmembrane helix</keyword>
<dbReference type="PATRIC" id="fig|1299334.3.peg.7526"/>
<sequence length="293" mass="30578">MSALIHAATMVTAGVYLIVRSNPVFDLAPNAQVAVMLVGAVTLLFGAIIGCAKDDIKKALAASTMSQIGYMVLAAGLGPAGYAFAILHLLTHGFFKAGLFLGAGSVMHAMNDEVNMRRYGGLRTVLPITYLTFGLGYLAIIGVPPLAGFFSKDAIIEAALDYGGIRGALLGAAAVLGAGITAFYMSRVMLMTFFGEKRWAPDAHPHEAPAVMTWPMILLAVGSVFSGGLLATGGALQHWLEPVVGVEAVAQITPVWMITVLVLVLVGAGIAVAVGMFGLRSVPQVAPRVRRSR</sequence>
<dbReference type="PRINTS" id="PR01435">
    <property type="entry name" value="NPOXDRDTASE5"/>
</dbReference>
<dbReference type="GO" id="GO:0003954">
    <property type="term" value="F:NADH dehydrogenase activity"/>
    <property type="evidence" value="ECO:0007669"/>
    <property type="project" value="TreeGrafter"/>
</dbReference>
<keyword evidence="2 5" id="KW-0812">Transmembrane</keyword>
<feature type="domain" description="NADH:quinone oxidoreductase/Mrp antiporter transmembrane" evidence="7">
    <location>
        <begin position="2"/>
        <end position="173"/>
    </location>
</feature>
<dbReference type="GO" id="GO:0008137">
    <property type="term" value="F:NADH dehydrogenase (ubiquinone) activity"/>
    <property type="evidence" value="ECO:0007669"/>
    <property type="project" value="InterPro"/>
</dbReference>
<dbReference type="GO" id="GO:0012505">
    <property type="term" value="C:endomembrane system"/>
    <property type="evidence" value="ECO:0007669"/>
    <property type="project" value="UniProtKB-SubCell"/>
</dbReference>
<dbReference type="PANTHER" id="PTHR42829">
    <property type="entry name" value="NADH-UBIQUINONE OXIDOREDUCTASE CHAIN 5"/>
    <property type="match status" value="1"/>
</dbReference>
<gene>
    <name evidence="8" type="ORF">I553_5577</name>
</gene>
<keyword evidence="8" id="KW-0830">Ubiquinone</keyword>
<evidence type="ECO:0000256" key="2">
    <source>
        <dbReference type="ARBA" id="ARBA00022692"/>
    </source>
</evidence>
<feature type="transmembrane region" description="Helical" evidence="6">
    <location>
        <begin position="59"/>
        <end position="77"/>
    </location>
</feature>
<dbReference type="AlphaFoldDB" id="X7ZW03"/>
<feature type="transmembrane region" description="Helical" evidence="6">
    <location>
        <begin position="83"/>
        <end position="104"/>
    </location>
</feature>
<evidence type="ECO:0000256" key="3">
    <source>
        <dbReference type="ARBA" id="ARBA00022989"/>
    </source>
</evidence>
<name>X7ZW03_MYCXE</name>
<feature type="transmembrane region" description="Helical" evidence="6">
    <location>
        <begin position="33"/>
        <end position="52"/>
    </location>
</feature>
<reference evidence="8" key="1">
    <citation type="submission" date="2014-01" db="EMBL/GenBank/DDBJ databases">
        <authorList>
            <person name="Brown-Elliot B."/>
            <person name="Wallace R."/>
            <person name="Lenaerts A."/>
            <person name="Ordway D."/>
            <person name="DeGroote M.A."/>
            <person name="Parker T."/>
            <person name="Sizemore C."/>
            <person name="Tallon L.J."/>
            <person name="Sadzewicz L.K."/>
            <person name="Sengamalay N."/>
            <person name="Fraser C.M."/>
            <person name="Hine E."/>
            <person name="Shefchek K.A."/>
            <person name="Das S.P."/>
            <person name="Tettelin H."/>
        </authorList>
    </citation>
    <scope>NUCLEOTIDE SEQUENCE [LARGE SCALE GENOMIC DNA]</scope>
    <source>
        <strain evidence="8">4042</strain>
    </source>
</reference>
<keyword evidence="4 6" id="KW-0472">Membrane</keyword>
<evidence type="ECO:0000256" key="4">
    <source>
        <dbReference type="ARBA" id="ARBA00023136"/>
    </source>
</evidence>
<dbReference type="GO" id="GO:0016020">
    <property type="term" value="C:membrane"/>
    <property type="evidence" value="ECO:0007669"/>
    <property type="project" value="UniProtKB-SubCell"/>
</dbReference>
<accession>X7ZW03</accession>
<evidence type="ECO:0000259" key="7">
    <source>
        <dbReference type="Pfam" id="PF00361"/>
    </source>
</evidence>
<dbReference type="EMBL" id="JAOB01000069">
    <property type="protein sequence ID" value="EUA23454.1"/>
    <property type="molecule type" value="Genomic_DNA"/>
</dbReference>